<organism evidence="2 3">
    <name type="scientific">Prorocentrum cordatum</name>
    <dbReference type="NCBI Taxonomy" id="2364126"/>
    <lineage>
        <taxon>Eukaryota</taxon>
        <taxon>Sar</taxon>
        <taxon>Alveolata</taxon>
        <taxon>Dinophyceae</taxon>
        <taxon>Prorocentrales</taxon>
        <taxon>Prorocentraceae</taxon>
        <taxon>Prorocentrum</taxon>
    </lineage>
</organism>
<comment type="caution">
    <text evidence="2">The sequence shown here is derived from an EMBL/GenBank/DDBJ whole genome shotgun (WGS) entry which is preliminary data.</text>
</comment>
<protein>
    <recommendedName>
        <fullName evidence="4">Cyclic nucleotide-binding domain-containing protein</fullName>
    </recommendedName>
</protein>
<feature type="compositionally biased region" description="Low complexity" evidence="1">
    <location>
        <begin position="11"/>
        <end position="26"/>
    </location>
</feature>
<evidence type="ECO:0000313" key="3">
    <source>
        <dbReference type="Proteomes" id="UP001189429"/>
    </source>
</evidence>
<dbReference type="Gene3D" id="2.60.120.10">
    <property type="entry name" value="Jelly Rolls"/>
    <property type="match status" value="1"/>
</dbReference>
<evidence type="ECO:0008006" key="4">
    <source>
        <dbReference type="Google" id="ProtNLM"/>
    </source>
</evidence>
<gene>
    <name evidence="2" type="ORF">PCOR1329_LOCUS3404</name>
</gene>
<keyword evidence="3" id="KW-1185">Reference proteome</keyword>
<proteinExistence type="predicted"/>
<accession>A0ABN9PK60</accession>
<dbReference type="InterPro" id="IPR018490">
    <property type="entry name" value="cNMP-bd_dom_sf"/>
</dbReference>
<dbReference type="InterPro" id="IPR014710">
    <property type="entry name" value="RmlC-like_jellyroll"/>
</dbReference>
<dbReference type="EMBL" id="CAUYUJ010000880">
    <property type="protein sequence ID" value="CAK0792971.1"/>
    <property type="molecule type" value="Genomic_DNA"/>
</dbReference>
<dbReference type="Proteomes" id="UP001189429">
    <property type="component" value="Unassembled WGS sequence"/>
</dbReference>
<name>A0ABN9PK60_9DINO</name>
<evidence type="ECO:0000256" key="1">
    <source>
        <dbReference type="SAM" id="MobiDB-lite"/>
    </source>
</evidence>
<sequence length="292" mass="31922">MPTTSTSCRMGASTSTSPRRTTAGPSASPRWCPRLAKAEASESWLCSTSCRGLPPSRRRIKERFGSSTVRVSRTSYVSDQKIEEYKKYIENVAILQALLAAEKEVVAKALVEMHFRKGQPVGNTFYILYEGSVDIVKEPGEEANIGRHIITNSDQCMEKINEVSRLVSTNERTVHIDQARDEVVLPSSPLSARASDIAKLDFCKTAPGNLDMPEGVVNLVEHSDRDPDFRGAIALTLDRACRVNCPGTFATWGGSVDAQAVGRHNAIRHRSAQKFPKGDVEARLGACADGDE</sequence>
<dbReference type="SUPFAM" id="SSF51206">
    <property type="entry name" value="cAMP-binding domain-like"/>
    <property type="match status" value="1"/>
</dbReference>
<reference evidence="2" key="1">
    <citation type="submission" date="2023-10" db="EMBL/GenBank/DDBJ databases">
        <authorList>
            <person name="Chen Y."/>
            <person name="Shah S."/>
            <person name="Dougan E. K."/>
            <person name="Thang M."/>
            <person name="Chan C."/>
        </authorList>
    </citation>
    <scope>NUCLEOTIDE SEQUENCE [LARGE SCALE GENOMIC DNA]</scope>
</reference>
<evidence type="ECO:0000313" key="2">
    <source>
        <dbReference type="EMBL" id="CAK0792971.1"/>
    </source>
</evidence>
<feature type="region of interest" description="Disordered" evidence="1">
    <location>
        <begin position="1"/>
        <end position="30"/>
    </location>
</feature>